<dbReference type="Proteomes" id="UP000325576">
    <property type="component" value="Unassembled WGS sequence"/>
</dbReference>
<organism evidence="1 2">
    <name type="scientific">Rhodococcus erythropolis</name>
    <name type="common">Arthrobacter picolinophilus</name>
    <dbReference type="NCBI Taxonomy" id="1833"/>
    <lineage>
        <taxon>Bacteria</taxon>
        <taxon>Bacillati</taxon>
        <taxon>Actinomycetota</taxon>
        <taxon>Actinomycetes</taxon>
        <taxon>Mycobacteriales</taxon>
        <taxon>Nocardiaceae</taxon>
        <taxon>Rhodococcus</taxon>
        <taxon>Rhodococcus erythropolis group</taxon>
    </lineage>
</organism>
<dbReference type="AlphaFoldDB" id="A0A5N5E7M7"/>
<dbReference type="GO" id="GO:0016301">
    <property type="term" value="F:kinase activity"/>
    <property type="evidence" value="ECO:0007669"/>
    <property type="project" value="UniProtKB-KW"/>
</dbReference>
<reference evidence="1 2" key="1">
    <citation type="journal article" date="2017" name="Poromechanics V (2013)">
        <title>Genomic Characterization of the Arsenic-Tolerant Actinobacterium, &lt;i&gt;Rhodococcus erythropolis&lt;/i&gt; S43.</title>
        <authorList>
            <person name="Retamal-Morales G."/>
            <person name="Mehnert M."/>
            <person name="Schwabe R."/>
            <person name="Tischler D."/>
            <person name="Schloemann M."/>
            <person name="Levican G.J."/>
        </authorList>
    </citation>
    <scope>NUCLEOTIDE SEQUENCE [LARGE SCALE GENOMIC DNA]</scope>
    <source>
        <strain evidence="1 2">S43</strain>
    </source>
</reference>
<gene>
    <name evidence="1" type="ORF">BS297_05130</name>
</gene>
<keyword evidence="1" id="KW-0418">Kinase</keyword>
<feature type="non-terminal residue" evidence="1">
    <location>
        <position position="1"/>
    </location>
</feature>
<sequence length="60" mass="6275">DGLVAAHTHVAVASEIAEENASGPGSFAVAYLDALYNVNADTIRSRARIESFDLPAGMQN</sequence>
<dbReference type="InterPro" id="IPR029056">
    <property type="entry name" value="Ribokinase-like"/>
</dbReference>
<protein>
    <submittedName>
        <fullName evidence="1">Hydroxyethylthiazole kinase</fullName>
    </submittedName>
</protein>
<evidence type="ECO:0000313" key="1">
    <source>
        <dbReference type="EMBL" id="KAB2586458.1"/>
    </source>
</evidence>
<evidence type="ECO:0000313" key="2">
    <source>
        <dbReference type="Proteomes" id="UP000325576"/>
    </source>
</evidence>
<keyword evidence="1" id="KW-0808">Transferase</keyword>
<proteinExistence type="predicted"/>
<dbReference type="Gene3D" id="3.40.1190.20">
    <property type="match status" value="1"/>
</dbReference>
<comment type="caution">
    <text evidence="1">The sequence shown here is derived from an EMBL/GenBank/DDBJ whole genome shotgun (WGS) entry which is preliminary data.</text>
</comment>
<accession>A0A5N5E7M7</accession>
<name>A0A5N5E7M7_RHOER</name>
<dbReference type="EMBL" id="MRBO01000186">
    <property type="protein sequence ID" value="KAB2586458.1"/>
    <property type="molecule type" value="Genomic_DNA"/>
</dbReference>